<comment type="caution">
    <text evidence="2">The sequence shown here is derived from an EMBL/GenBank/DDBJ whole genome shotgun (WGS) entry which is preliminary data.</text>
</comment>
<evidence type="ECO:0000256" key="1">
    <source>
        <dbReference type="ARBA" id="ARBA00044777"/>
    </source>
</evidence>
<dbReference type="Pfam" id="PF02616">
    <property type="entry name" value="SMC_ScpA"/>
    <property type="match status" value="1"/>
</dbReference>
<organism evidence="2 3">
    <name type="scientific">Acidiphilium iwatense</name>
    <dbReference type="NCBI Taxonomy" id="768198"/>
    <lineage>
        <taxon>Bacteria</taxon>
        <taxon>Pseudomonadati</taxon>
        <taxon>Pseudomonadota</taxon>
        <taxon>Alphaproteobacteria</taxon>
        <taxon>Acetobacterales</taxon>
        <taxon>Acidocellaceae</taxon>
        <taxon>Acidiphilium</taxon>
    </lineage>
</organism>
<dbReference type="Proteomes" id="UP001521209">
    <property type="component" value="Unassembled WGS sequence"/>
</dbReference>
<dbReference type="InterPro" id="IPR003768">
    <property type="entry name" value="ScpA"/>
</dbReference>
<reference evidence="2 3" key="1">
    <citation type="submission" date="2022-01" db="EMBL/GenBank/DDBJ databases">
        <authorList>
            <person name="Won M."/>
            <person name="Kim S.-J."/>
            <person name="Kwon S.-W."/>
        </authorList>
    </citation>
    <scope>NUCLEOTIDE SEQUENCE [LARGE SCALE GENOMIC DNA]</scope>
    <source>
        <strain evidence="2 3">KCTC 23505</strain>
    </source>
</reference>
<dbReference type="PANTHER" id="PTHR33969:SF2">
    <property type="entry name" value="SEGREGATION AND CONDENSATION PROTEIN A"/>
    <property type="match status" value="1"/>
</dbReference>
<dbReference type="RefSeq" id="WP_235703016.1">
    <property type="nucleotide sequence ID" value="NZ_JAKGBZ010000004.1"/>
</dbReference>
<dbReference type="Gene3D" id="6.10.250.2410">
    <property type="match status" value="1"/>
</dbReference>
<evidence type="ECO:0000313" key="2">
    <source>
        <dbReference type="EMBL" id="MCF3945782.1"/>
    </source>
</evidence>
<sequence>MDEDSISPSDRVHLRLDGFEGPLDLLLDLARRQRVDLTRISILTLVDQFVATVTERPGADIARRTEWLVMAAWLTWLKSRLLLPHDLEEARQGELAGRILTDRLAELDIVKSVAAWLDARPQLGRDMFGRGDDHVPVGSVVVADLASLFQAYIDWLRRPARRAEEVYRPVRPALWTLIQARTRLLTMLDKLPDGGDLLVFLPPIPADAAKRSLRIRGAIASTLAAGLELAREGRVELRQAEPFGGIMVAAGTKTEFGEQLAG</sequence>
<evidence type="ECO:0000313" key="3">
    <source>
        <dbReference type="Proteomes" id="UP001521209"/>
    </source>
</evidence>
<gene>
    <name evidence="2" type="ORF">L2A60_03670</name>
</gene>
<dbReference type="PANTHER" id="PTHR33969">
    <property type="entry name" value="SEGREGATION AND CONDENSATION PROTEIN A"/>
    <property type="match status" value="1"/>
</dbReference>
<dbReference type="EMBL" id="JAKGBZ010000004">
    <property type="protein sequence ID" value="MCF3945782.1"/>
    <property type="molecule type" value="Genomic_DNA"/>
</dbReference>
<accession>A0ABS9DSW0</accession>
<protein>
    <recommendedName>
        <fullName evidence="1">Segregation and condensation protein A</fullName>
    </recommendedName>
</protein>
<name>A0ABS9DSW0_9PROT</name>
<proteinExistence type="predicted"/>
<keyword evidence="3" id="KW-1185">Reference proteome</keyword>